<accession>A0A175R8T7</accession>
<dbReference type="Proteomes" id="UP000078272">
    <property type="component" value="Unassembled WGS sequence"/>
</dbReference>
<dbReference type="PROSITE" id="PS51318">
    <property type="entry name" value="TAT"/>
    <property type="match status" value="1"/>
</dbReference>
<reference evidence="1 2" key="1">
    <citation type="journal article" date="2016" name="Front. Microbiol.">
        <title>Genomic Resource of Rice Seed Associated Bacteria.</title>
        <authorList>
            <person name="Midha S."/>
            <person name="Bansal K."/>
            <person name="Sharma S."/>
            <person name="Kumar N."/>
            <person name="Patil P.P."/>
            <person name="Chaudhry V."/>
            <person name="Patil P.B."/>
        </authorList>
    </citation>
    <scope>NUCLEOTIDE SEQUENCE [LARGE SCALE GENOMIC DNA]</scope>
    <source>
        <strain evidence="1 2">NS226</strain>
    </source>
</reference>
<name>A0A175R8T7_9HYPH</name>
<dbReference type="OrthoDB" id="4929908at2"/>
<dbReference type="InterPro" id="IPR006311">
    <property type="entry name" value="TAT_signal"/>
</dbReference>
<proteinExistence type="predicted"/>
<dbReference type="EMBL" id="LDPZ01000018">
    <property type="protein sequence ID" value="KTQ96023.1"/>
    <property type="molecule type" value="Genomic_DNA"/>
</dbReference>
<gene>
    <name evidence="1" type="ORF">NS226_09110</name>
</gene>
<evidence type="ECO:0000313" key="2">
    <source>
        <dbReference type="Proteomes" id="UP000078272"/>
    </source>
</evidence>
<dbReference type="RefSeq" id="WP_058634732.1">
    <property type="nucleotide sequence ID" value="NZ_LDPZ01000018.1"/>
</dbReference>
<dbReference type="NCBIfam" id="TIGR01409">
    <property type="entry name" value="TAT_signal_seq"/>
    <property type="match status" value="1"/>
</dbReference>
<dbReference type="STRING" id="401562.NS365_10370"/>
<sequence length="180" mass="19468">MTTRSLAAPGLSRRVFLKGAGTTLLAIAVLPNGLVTGKAWAQMPKATKPETFASLVQMSRDCYPHDKIDDKHYATAVEILDEAARGSPDQLTLLEDGMAALNKAAATAHGVPYAKVAGEADRVALLKAIEPTPFFQKVRGNLVVGLYNQKDLWPVFGYEGSSFDKGGYLERGFNDINWLT</sequence>
<comment type="caution">
    <text evidence="1">The sequence shown here is derived from an EMBL/GenBank/DDBJ whole genome shotgun (WGS) entry which is preliminary data.</text>
</comment>
<dbReference type="PATRIC" id="fig|401562.3.peg.1213"/>
<organism evidence="1 2">
    <name type="scientific">Aureimonas ureilytica</name>
    <dbReference type="NCBI Taxonomy" id="401562"/>
    <lineage>
        <taxon>Bacteria</taxon>
        <taxon>Pseudomonadati</taxon>
        <taxon>Pseudomonadota</taxon>
        <taxon>Alphaproteobacteria</taxon>
        <taxon>Hyphomicrobiales</taxon>
        <taxon>Aurantimonadaceae</taxon>
        <taxon>Aureimonas</taxon>
    </lineage>
</organism>
<protein>
    <submittedName>
        <fullName evidence="1">Twin-arginine translocation pathway signal</fullName>
    </submittedName>
</protein>
<dbReference type="InterPro" id="IPR019546">
    <property type="entry name" value="TAT_signal_bac_arc"/>
</dbReference>
<dbReference type="AlphaFoldDB" id="A0A175R8T7"/>
<evidence type="ECO:0000313" key="1">
    <source>
        <dbReference type="EMBL" id="KTQ96023.1"/>
    </source>
</evidence>